<evidence type="ECO:0000256" key="1">
    <source>
        <dbReference type="ARBA" id="ARBA00004123"/>
    </source>
</evidence>
<dbReference type="PANTHER" id="PTHR12585:SF27">
    <property type="entry name" value="MEIOTIC RECOMBINATION PROTEIN REC8 HOMOLOG"/>
    <property type="match status" value="1"/>
</dbReference>
<accession>A0AA85K5E1</accession>
<comment type="subcellular location">
    <subcellularLocation>
        <location evidence="1">Nucleus</location>
    </subcellularLocation>
</comment>
<evidence type="ECO:0000259" key="6">
    <source>
        <dbReference type="Pfam" id="PF04825"/>
    </source>
</evidence>
<protein>
    <recommendedName>
        <fullName evidence="9">Rad21_Rec8 domain-containing protein</fullName>
    </recommendedName>
</protein>
<evidence type="ECO:0000313" key="7">
    <source>
        <dbReference type="Proteomes" id="UP000050795"/>
    </source>
</evidence>
<dbReference type="GO" id="GO:0005634">
    <property type="term" value="C:nucleus"/>
    <property type="evidence" value="ECO:0007669"/>
    <property type="project" value="UniProtKB-SubCell"/>
</dbReference>
<evidence type="ECO:0000256" key="4">
    <source>
        <dbReference type="SAM" id="MobiDB-lite"/>
    </source>
</evidence>
<dbReference type="Pfam" id="PF04825">
    <property type="entry name" value="Rad21_Rec8_N"/>
    <property type="match status" value="1"/>
</dbReference>
<dbReference type="PANTHER" id="PTHR12585">
    <property type="entry name" value="SCC1 / RAD21 FAMILY MEMBER"/>
    <property type="match status" value="1"/>
</dbReference>
<dbReference type="WBParaSite" id="TREG1_79090.1">
    <property type="protein sequence ID" value="TREG1_79090.1"/>
    <property type="gene ID" value="TREG1_79090"/>
</dbReference>
<dbReference type="GO" id="GO:0003682">
    <property type="term" value="F:chromatin binding"/>
    <property type="evidence" value="ECO:0007669"/>
    <property type="project" value="TreeGrafter"/>
</dbReference>
<dbReference type="GO" id="GO:0051177">
    <property type="term" value="P:meiotic sister chromatid cohesion"/>
    <property type="evidence" value="ECO:0007669"/>
    <property type="project" value="TreeGrafter"/>
</dbReference>
<name>A0AA85K5E1_TRIRE</name>
<dbReference type="SUPFAM" id="SSF46785">
    <property type="entry name" value="Winged helix' DNA-binding domain"/>
    <property type="match status" value="1"/>
</dbReference>
<dbReference type="GO" id="GO:0030893">
    <property type="term" value="C:meiotic cohesin complex"/>
    <property type="evidence" value="ECO:0007669"/>
    <property type="project" value="TreeGrafter"/>
</dbReference>
<dbReference type="Pfam" id="PF04824">
    <property type="entry name" value="Rad21_Rec8"/>
    <property type="match status" value="1"/>
</dbReference>
<reference evidence="8" key="2">
    <citation type="submission" date="2023-11" db="UniProtKB">
        <authorList>
            <consortium name="WormBaseParasite"/>
        </authorList>
    </citation>
    <scope>IDENTIFICATION</scope>
</reference>
<keyword evidence="7" id="KW-1185">Reference proteome</keyword>
<dbReference type="InterPro" id="IPR006909">
    <property type="entry name" value="Rad21/Rec8_C_eu"/>
</dbReference>
<dbReference type="AlphaFoldDB" id="A0AA85K5E1"/>
<feature type="region of interest" description="Disordered" evidence="4">
    <location>
        <begin position="688"/>
        <end position="716"/>
    </location>
</feature>
<dbReference type="GO" id="GO:0006302">
    <property type="term" value="P:double-strand break repair"/>
    <property type="evidence" value="ECO:0007669"/>
    <property type="project" value="TreeGrafter"/>
</dbReference>
<dbReference type="InterPro" id="IPR036390">
    <property type="entry name" value="WH_DNA-bd_sf"/>
</dbReference>
<dbReference type="Proteomes" id="UP000050795">
    <property type="component" value="Unassembled WGS sequence"/>
</dbReference>
<organism evidence="7 8">
    <name type="scientific">Trichobilharzia regenti</name>
    <name type="common">Nasal bird schistosome</name>
    <dbReference type="NCBI Taxonomy" id="157069"/>
    <lineage>
        <taxon>Eukaryota</taxon>
        <taxon>Metazoa</taxon>
        <taxon>Spiralia</taxon>
        <taxon>Lophotrochozoa</taxon>
        <taxon>Platyhelminthes</taxon>
        <taxon>Trematoda</taxon>
        <taxon>Digenea</taxon>
        <taxon>Strigeidida</taxon>
        <taxon>Schistosomatoidea</taxon>
        <taxon>Schistosomatidae</taxon>
        <taxon>Trichobilharzia</taxon>
    </lineage>
</organism>
<reference evidence="7" key="1">
    <citation type="submission" date="2022-06" db="EMBL/GenBank/DDBJ databases">
        <authorList>
            <person name="Berger JAMES D."/>
            <person name="Berger JAMES D."/>
        </authorList>
    </citation>
    <scope>NUCLEOTIDE SEQUENCE [LARGE SCALE GENOMIC DNA]</scope>
</reference>
<evidence type="ECO:0008006" key="9">
    <source>
        <dbReference type="Google" id="ProtNLM"/>
    </source>
</evidence>
<dbReference type="InterPro" id="IPR006910">
    <property type="entry name" value="Rad21_Rec8_N"/>
</dbReference>
<feature type="domain" description="Rad21/Rec8-like protein N-terminal" evidence="6">
    <location>
        <begin position="1"/>
        <end position="121"/>
    </location>
</feature>
<evidence type="ECO:0000256" key="3">
    <source>
        <dbReference type="ARBA" id="ARBA00023242"/>
    </source>
</evidence>
<comment type="similarity">
    <text evidence="2">Belongs to the rad21 family.</text>
</comment>
<evidence type="ECO:0000259" key="5">
    <source>
        <dbReference type="Pfam" id="PF04824"/>
    </source>
</evidence>
<sequence>MFYSIDLLSAHRGRFGVIWLSPFEFLTLTFRLAATRVRKQLTRRELNSVNIVTACNEITSHILGKTKIRLSLYLASQLTFGLCVIYREKVVFMLRDLQELSQRACVLTVRSIDLPTCDRRESHTRRRRTSVAEAPELPMWNNNDDINEFGNLQLPDLVWPEIEASLEFMDTQTLYQARREDITLVEDPLDTIPYKPPDDDLIPLDFAHLTELFKHSQSSIYGDDFPVTSSTRKHLLSESATSLAECSTVKRSRHLDESERFTTPANLETIEEVQLPVATECQTLPEAAELVNIPQVSDNVETVTEAIVENVPAVQITAMPVDLDEVQLPPVSTSTEVRIDSCLLENVQETSVTVERFELSSGMLGELNETQIIPQGRERQPSGNNTVEQQPTEVQQAFPPFHLSPLPPPPTNKVIRNRRKMRRKFPRGLIIDEATTLSSAEMKYNMEHGEETMRSRGELLAEPSRRCQFKYLVSRDVNRLFSMPGRLEVMQCSALAELWRQRLHYCEQAVKQGRLHEEDRISHNTDDLFQLNQPTIRPSSRMASIAEENESSVEIQRLARDTSSVHRAESLLSGGAGNTLIDVTTTNQPASVRESLVNLNDPAQSTAAVVAEGGDGGGGATDQVTTRTHPKLNINAISQSTPQQTIVQSLSHHFESTTMLGPVLEEREEQIQMNENELIPPVPVSTEFPLEPEIPAAAPPAPPPSQVLPSPPKERENAFDKKSQIWEYLRDRLASPDWESVSIEELCPPGVSSKKEAAFVFMKLLELSKKRRITMTQNVAFGEIRIRLKE</sequence>
<evidence type="ECO:0000256" key="2">
    <source>
        <dbReference type="ARBA" id="ARBA00009870"/>
    </source>
</evidence>
<dbReference type="InterPro" id="IPR023093">
    <property type="entry name" value="ScpA-like_C"/>
</dbReference>
<feature type="compositionally biased region" description="Pro residues" evidence="4">
    <location>
        <begin position="697"/>
        <end position="711"/>
    </location>
</feature>
<dbReference type="InterPro" id="IPR039781">
    <property type="entry name" value="Rad21/Rec8-like"/>
</dbReference>
<dbReference type="CDD" id="cd21794">
    <property type="entry name" value="Rad21_Rec8_M_Rec8"/>
    <property type="match status" value="1"/>
</dbReference>
<evidence type="ECO:0000313" key="8">
    <source>
        <dbReference type="WBParaSite" id="TREG1_79090.1"/>
    </source>
</evidence>
<feature type="domain" description="Rad21/Rec8-like protein C-terminal eukaryotic" evidence="5">
    <location>
        <begin position="740"/>
        <end position="789"/>
    </location>
</feature>
<dbReference type="Gene3D" id="1.10.10.580">
    <property type="entry name" value="Structural maintenance of chromosome 1. Chain E"/>
    <property type="match status" value="1"/>
</dbReference>
<proteinExistence type="inferred from homology"/>
<keyword evidence="3" id="KW-0539">Nucleus</keyword>